<comment type="function">
    <text evidence="2">Functions in two distinct reactions of the de novo folate biosynthetic pathway. Catalyzes the addition of a glutamate residue to dihydropteroate (7,8-dihydropteroate or H2Pte) to form dihydrofolate (7,8-dihydrofolate monoglutamate or H2Pte-Glu). Also catalyzes successive additions of L-glutamate to tetrahydrofolate or 10-formyltetrahydrofolate or 5,10-methylenetetrahydrofolate, leading to folylpolyglutamate derivatives.</text>
</comment>
<dbReference type="SUPFAM" id="SSF53623">
    <property type="entry name" value="MurD-like peptide ligases, catalytic domain"/>
    <property type="match status" value="1"/>
</dbReference>
<dbReference type="GO" id="GO:0005737">
    <property type="term" value="C:cytoplasm"/>
    <property type="evidence" value="ECO:0007669"/>
    <property type="project" value="TreeGrafter"/>
</dbReference>
<dbReference type="EC" id="6.3.2.17" evidence="8"/>
<dbReference type="SUPFAM" id="SSF53244">
    <property type="entry name" value="MurD-like peptide ligases, peptide-binding domain"/>
    <property type="match status" value="1"/>
</dbReference>
<dbReference type="EMBL" id="CP028519">
    <property type="protein sequence ID" value="AVY95212.1"/>
    <property type="molecule type" value="Genomic_DNA"/>
</dbReference>
<evidence type="ECO:0000256" key="13">
    <source>
        <dbReference type="ARBA" id="ARBA00022840"/>
    </source>
</evidence>
<dbReference type="RefSeq" id="WP_107889823.1">
    <property type="nucleotide sequence ID" value="NZ_CP028519.1"/>
</dbReference>
<evidence type="ECO:0000256" key="20">
    <source>
        <dbReference type="ARBA" id="ARBA00047808"/>
    </source>
</evidence>
<dbReference type="Gene3D" id="3.40.1190.10">
    <property type="entry name" value="Mur-like, catalytic domain"/>
    <property type="match status" value="1"/>
</dbReference>
<dbReference type="NCBIfam" id="TIGR01499">
    <property type="entry name" value="folC"/>
    <property type="match status" value="1"/>
</dbReference>
<evidence type="ECO:0000256" key="16">
    <source>
        <dbReference type="ARBA" id="ARBA00030048"/>
    </source>
</evidence>
<dbReference type="Pfam" id="PF02875">
    <property type="entry name" value="Mur_ligase_C"/>
    <property type="match status" value="1"/>
</dbReference>
<evidence type="ECO:0000256" key="23">
    <source>
        <dbReference type="PIRNR" id="PIRNR001563"/>
    </source>
</evidence>
<evidence type="ECO:0000256" key="5">
    <source>
        <dbReference type="ARBA" id="ARBA00008276"/>
    </source>
</evidence>
<keyword evidence="11" id="KW-0479">Metal-binding</keyword>
<dbReference type="KEGG" id="maer:DAI18_15055"/>
<dbReference type="GO" id="GO:0005524">
    <property type="term" value="F:ATP binding"/>
    <property type="evidence" value="ECO:0007669"/>
    <property type="project" value="UniProtKB-KW"/>
</dbReference>
<comment type="cofactor">
    <cofactor evidence="1">
        <name>Mg(2+)</name>
        <dbReference type="ChEBI" id="CHEBI:18420"/>
    </cofactor>
</comment>
<dbReference type="PIRSF" id="PIRSF001563">
    <property type="entry name" value="Folylpolyglu_synth"/>
    <property type="match status" value="1"/>
</dbReference>
<comment type="catalytic activity">
    <reaction evidence="20">
        <text>10-formyltetrahydrofolyl-(gamma-L-Glu)(n) + L-glutamate + ATP = 10-formyltetrahydrofolyl-(gamma-L-Glu)(n+1) + ADP + phosphate + H(+)</text>
        <dbReference type="Rhea" id="RHEA:51904"/>
        <dbReference type="Rhea" id="RHEA-COMP:13088"/>
        <dbReference type="Rhea" id="RHEA-COMP:14300"/>
        <dbReference type="ChEBI" id="CHEBI:15378"/>
        <dbReference type="ChEBI" id="CHEBI:29985"/>
        <dbReference type="ChEBI" id="CHEBI:30616"/>
        <dbReference type="ChEBI" id="CHEBI:43474"/>
        <dbReference type="ChEBI" id="CHEBI:134413"/>
        <dbReference type="ChEBI" id="CHEBI:456216"/>
        <dbReference type="EC" id="6.3.2.17"/>
    </reaction>
</comment>
<keyword evidence="14" id="KW-0460">Magnesium</keyword>
<evidence type="ECO:0000256" key="19">
    <source>
        <dbReference type="ARBA" id="ARBA00047493"/>
    </source>
</evidence>
<keyword evidence="10 23" id="KW-0436">Ligase</keyword>
<dbReference type="EC" id="6.3.2.12" evidence="7"/>
<comment type="similarity">
    <text evidence="5 23">Belongs to the folylpolyglutamate synthase family.</text>
</comment>
<dbReference type="PANTHER" id="PTHR11136:SF0">
    <property type="entry name" value="DIHYDROFOLATE SYNTHETASE-RELATED"/>
    <property type="match status" value="1"/>
</dbReference>
<comment type="catalytic activity">
    <reaction evidence="19">
        <text>(6S)-5,6,7,8-tetrahydrofolyl-(gamma-L-Glu)(n) + L-glutamate + ATP = (6S)-5,6,7,8-tetrahydrofolyl-(gamma-L-Glu)(n+1) + ADP + phosphate + H(+)</text>
        <dbReference type="Rhea" id="RHEA:10580"/>
        <dbReference type="Rhea" id="RHEA-COMP:14738"/>
        <dbReference type="Rhea" id="RHEA-COMP:14740"/>
        <dbReference type="ChEBI" id="CHEBI:15378"/>
        <dbReference type="ChEBI" id="CHEBI:29985"/>
        <dbReference type="ChEBI" id="CHEBI:30616"/>
        <dbReference type="ChEBI" id="CHEBI:43474"/>
        <dbReference type="ChEBI" id="CHEBI:141005"/>
        <dbReference type="ChEBI" id="CHEBI:456216"/>
        <dbReference type="EC" id="6.3.2.17"/>
    </reaction>
</comment>
<evidence type="ECO:0000256" key="11">
    <source>
        <dbReference type="ARBA" id="ARBA00022723"/>
    </source>
</evidence>
<keyword evidence="12 23" id="KW-0547">Nucleotide-binding</keyword>
<evidence type="ECO:0000256" key="17">
    <source>
        <dbReference type="ARBA" id="ARBA00030592"/>
    </source>
</evidence>
<evidence type="ECO:0000256" key="10">
    <source>
        <dbReference type="ARBA" id="ARBA00022598"/>
    </source>
</evidence>
<dbReference type="NCBIfam" id="NF008101">
    <property type="entry name" value="PRK10846.1"/>
    <property type="match status" value="1"/>
</dbReference>
<dbReference type="FunFam" id="3.40.1190.10:FF:000004">
    <property type="entry name" value="Dihydrofolate synthase/folylpolyglutamate synthase"/>
    <property type="match status" value="1"/>
</dbReference>
<gene>
    <name evidence="25" type="ORF">DAI18_15055</name>
</gene>
<dbReference type="GO" id="GO:0008841">
    <property type="term" value="F:dihydrofolate synthase activity"/>
    <property type="evidence" value="ECO:0007669"/>
    <property type="project" value="UniProtKB-EC"/>
</dbReference>
<keyword evidence="15" id="KW-0289">Folate biosynthesis</keyword>
<evidence type="ECO:0000313" key="25">
    <source>
        <dbReference type="EMBL" id="AVY95212.1"/>
    </source>
</evidence>
<evidence type="ECO:0000256" key="14">
    <source>
        <dbReference type="ARBA" id="ARBA00022842"/>
    </source>
</evidence>
<dbReference type="InterPro" id="IPR036565">
    <property type="entry name" value="Mur-like_cat_sf"/>
</dbReference>
<dbReference type="InterPro" id="IPR001645">
    <property type="entry name" value="Folylpolyglutamate_synth"/>
</dbReference>
<protein>
    <recommendedName>
        <fullName evidence="9">Dihydrofolate synthase/folylpolyglutamate synthase</fullName>
        <ecNumber evidence="7">6.3.2.12</ecNumber>
        <ecNumber evidence="8">6.3.2.17</ecNumber>
    </recommendedName>
    <alternativeName>
        <fullName evidence="18">Folylpoly-gamma-glutamate synthetase-dihydrofolate synthetase</fullName>
    </alternativeName>
    <alternativeName>
        <fullName evidence="16">Folylpolyglutamate synthetase</fullName>
    </alternativeName>
    <alternativeName>
        <fullName evidence="17">Tetrahydrofolylpolyglutamate synthase</fullName>
    </alternativeName>
</protein>
<comment type="pathway">
    <text evidence="3">Cofactor biosynthesis; tetrahydrofolate biosynthesis; 7,8-dihydrofolate from 2-amino-4-hydroxy-6-hydroxymethyl-7,8-dihydropteridine diphosphate and 4-aminobenzoate: step 2/2.</text>
</comment>
<evidence type="ECO:0000313" key="26">
    <source>
        <dbReference type="Proteomes" id="UP000244173"/>
    </source>
</evidence>
<dbReference type="Gene3D" id="3.90.190.20">
    <property type="entry name" value="Mur ligase, C-terminal domain"/>
    <property type="match status" value="1"/>
</dbReference>
<evidence type="ECO:0000256" key="2">
    <source>
        <dbReference type="ARBA" id="ARBA00002714"/>
    </source>
</evidence>
<reference evidence="25 26" key="1">
    <citation type="submission" date="2018-04" db="EMBL/GenBank/DDBJ databases">
        <title>Denitrifier Microvirgula.</title>
        <authorList>
            <person name="Anderson E."/>
            <person name="Jang J."/>
            <person name="Ishii S."/>
        </authorList>
    </citation>
    <scope>NUCLEOTIDE SEQUENCE [LARGE SCALE GENOMIC DNA]</scope>
    <source>
        <strain evidence="25 26">BE2.4</strain>
    </source>
</reference>
<evidence type="ECO:0000256" key="21">
    <source>
        <dbReference type="ARBA" id="ARBA00049035"/>
    </source>
</evidence>
<evidence type="ECO:0000256" key="22">
    <source>
        <dbReference type="ARBA" id="ARBA00049161"/>
    </source>
</evidence>
<evidence type="ECO:0000256" key="6">
    <source>
        <dbReference type="ARBA" id="ARBA00011245"/>
    </source>
</evidence>
<keyword evidence="26" id="KW-1185">Reference proteome</keyword>
<dbReference type="UniPathway" id="UPA00077">
    <property type="reaction ID" value="UER00157"/>
</dbReference>
<comment type="subunit">
    <text evidence="6">Monomer.</text>
</comment>
<dbReference type="GO" id="GO:0046872">
    <property type="term" value="F:metal ion binding"/>
    <property type="evidence" value="ECO:0007669"/>
    <property type="project" value="UniProtKB-KW"/>
</dbReference>
<evidence type="ECO:0000256" key="4">
    <source>
        <dbReference type="ARBA" id="ARBA00005150"/>
    </source>
</evidence>
<evidence type="ECO:0000259" key="24">
    <source>
        <dbReference type="Pfam" id="PF02875"/>
    </source>
</evidence>
<dbReference type="InterPro" id="IPR004101">
    <property type="entry name" value="Mur_ligase_C"/>
</dbReference>
<dbReference type="InterPro" id="IPR036615">
    <property type="entry name" value="Mur_ligase_C_dom_sf"/>
</dbReference>
<evidence type="ECO:0000256" key="8">
    <source>
        <dbReference type="ARBA" id="ARBA00013025"/>
    </source>
</evidence>
<evidence type="ECO:0000256" key="7">
    <source>
        <dbReference type="ARBA" id="ARBA00013023"/>
    </source>
</evidence>
<evidence type="ECO:0000256" key="15">
    <source>
        <dbReference type="ARBA" id="ARBA00022909"/>
    </source>
</evidence>
<accession>A0A2S0PD02</accession>
<proteinExistence type="inferred from homology"/>
<dbReference type="PANTHER" id="PTHR11136">
    <property type="entry name" value="FOLYLPOLYGLUTAMATE SYNTHASE-RELATED"/>
    <property type="match status" value="1"/>
</dbReference>
<evidence type="ECO:0000256" key="18">
    <source>
        <dbReference type="ARBA" id="ARBA00032510"/>
    </source>
</evidence>
<dbReference type="GO" id="GO:0046656">
    <property type="term" value="P:folic acid biosynthetic process"/>
    <property type="evidence" value="ECO:0007669"/>
    <property type="project" value="UniProtKB-KW"/>
</dbReference>
<dbReference type="OrthoDB" id="9809356at2"/>
<evidence type="ECO:0000256" key="3">
    <source>
        <dbReference type="ARBA" id="ARBA00004799"/>
    </source>
</evidence>
<dbReference type="GO" id="GO:0046654">
    <property type="term" value="P:tetrahydrofolate biosynthetic process"/>
    <property type="evidence" value="ECO:0007669"/>
    <property type="project" value="UniProtKB-UniPathway"/>
</dbReference>
<name>A0A2S0PD02_9NEIS</name>
<dbReference type="AlphaFoldDB" id="A0A2S0PD02"/>
<evidence type="ECO:0000256" key="12">
    <source>
        <dbReference type="ARBA" id="ARBA00022741"/>
    </source>
</evidence>
<dbReference type="GO" id="GO:0004326">
    <property type="term" value="F:tetrahydrofolylpolyglutamate synthase activity"/>
    <property type="evidence" value="ECO:0007669"/>
    <property type="project" value="UniProtKB-EC"/>
</dbReference>
<comment type="catalytic activity">
    <reaction evidence="21">
        <text>(6R)-5,10-methylenetetrahydrofolyl-(gamma-L-Glu)(n) + L-glutamate + ATP = (6R)-5,10-methylenetetrahydrofolyl-(gamma-L-Glu)(n+1) + ADP + phosphate + H(+)</text>
        <dbReference type="Rhea" id="RHEA:51912"/>
        <dbReference type="Rhea" id="RHEA-COMP:13257"/>
        <dbReference type="Rhea" id="RHEA-COMP:13258"/>
        <dbReference type="ChEBI" id="CHEBI:15378"/>
        <dbReference type="ChEBI" id="CHEBI:29985"/>
        <dbReference type="ChEBI" id="CHEBI:30616"/>
        <dbReference type="ChEBI" id="CHEBI:43474"/>
        <dbReference type="ChEBI" id="CHEBI:136572"/>
        <dbReference type="ChEBI" id="CHEBI:456216"/>
        <dbReference type="EC" id="6.3.2.17"/>
    </reaction>
</comment>
<sequence length="424" mass="45926">MSQDRTLADWLHYLETLHVSTIDLGLDRVRVVKEAMGLDPDFPVITVGGTNGKGSVCAMLSKTFACAGFRVGTYASPHLLRYNERIAIDTVPLDDAAICRAFAAIEAARGDTPLTYFEFGTLAAMWNFIDAGVDVAVMEVGLGGRLDAVNLFEPDCSLVVSVDLDHQDWLGDTRELIGFEKAGIYRAGRPAICADPNPPQSLLDHAAAIGADLRCIGRDFGFTRTDSLQWEFWHGDARRHCLPTPALRGGYQMMNATAALAVLEAMKTALPVGAGAIRRGLLEVEWPGRFQVLPGRPVTVMDVGHNPHAMRAMVASLQTLSYAENRYAVFSMLADKDIDSVIELAKSEFDVWYVAPILDTPRGLPLAQLQARLAAHGISQVKAFPDLAAAWSAVSERAGENDRIAVFGSFHTVAAVMAAREQAA</sequence>
<organism evidence="25 26">
    <name type="scientific">Microvirgula aerodenitrificans</name>
    <dbReference type="NCBI Taxonomy" id="57480"/>
    <lineage>
        <taxon>Bacteria</taxon>
        <taxon>Pseudomonadati</taxon>
        <taxon>Pseudomonadota</taxon>
        <taxon>Betaproteobacteria</taxon>
        <taxon>Neisseriales</taxon>
        <taxon>Aquaspirillaceae</taxon>
        <taxon>Microvirgula</taxon>
    </lineage>
</organism>
<feature type="domain" description="Mur ligase C-terminal" evidence="24">
    <location>
        <begin position="288"/>
        <end position="410"/>
    </location>
</feature>
<comment type="pathway">
    <text evidence="4">Cofactor biosynthesis; tetrahydrofolylpolyglutamate biosynthesis.</text>
</comment>
<comment type="catalytic activity">
    <reaction evidence="22">
        <text>7,8-dihydropteroate + L-glutamate + ATP = 7,8-dihydrofolate + ADP + phosphate + H(+)</text>
        <dbReference type="Rhea" id="RHEA:23584"/>
        <dbReference type="ChEBI" id="CHEBI:15378"/>
        <dbReference type="ChEBI" id="CHEBI:17839"/>
        <dbReference type="ChEBI" id="CHEBI:29985"/>
        <dbReference type="ChEBI" id="CHEBI:30616"/>
        <dbReference type="ChEBI" id="CHEBI:43474"/>
        <dbReference type="ChEBI" id="CHEBI:57451"/>
        <dbReference type="ChEBI" id="CHEBI:456216"/>
        <dbReference type="EC" id="6.3.2.12"/>
    </reaction>
</comment>
<dbReference type="STRING" id="1122240.GCA_000620105_02035"/>
<evidence type="ECO:0000256" key="9">
    <source>
        <dbReference type="ARBA" id="ARBA00019357"/>
    </source>
</evidence>
<evidence type="ECO:0000256" key="1">
    <source>
        <dbReference type="ARBA" id="ARBA00001946"/>
    </source>
</evidence>
<keyword evidence="13 23" id="KW-0067">ATP-binding</keyword>
<dbReference type="Proteomes" id="UP000244173">
    <property type="component" value="Chromosome"/>
</dbReference>